<dbReference type="AlphaFoldDB" id="A0A7X0VHM2"/>
<proteinExistence type="predicted"/>
<dbReference type="SMART" id="SM00267">
    <property type="entry name" value="GGDEF"/>
    <property type="match status" value="1"/>
</dbReference>
<evidence type="ECO:0000313" key="4">
    <source>
        <dbReference type="EMBL" id="MBB6673628.1"/>
    </source>
</evidence>
<dbReference type="PROSITE" id="PS51832">
    <property type="entry name" value="HD_GYP"/>
    <property type="match status" value="1"/>
</dbReference>
<dbReference type="Proteomes" id="UP000547209">
    <property type="component" value="Unassembled WGS sequence"/>
</dbReference>
<keyword evidence="1" id="KW-1133">Transmembrane helix</keyword>
<gene>
    <name evidence="4" type="ORF">H7C19_23385</name>
</gene>
<dbReference type="InterPro" id="IPR037522">
    <property type="entry name" value="HD_GYP_dom"/>
</dbReference>
<feature type="domain" description="GGDEF" evidence="2">
    <location>
        <begin position="273"/>
        <end position="409"/>
    </location>
</feature>
<evidence type="ECO:0000313" key="5">
    <source>
        <dbReference type="Proteomes" id="UP000547209"/>
    </source>
</evidence>
<name>A0A7X0VHM2_9BACL</name>
<keyword evidence="1" id="KW-0812">Transmembrane</keyword>
<dbReference type="Gene3D" id="3.30.70.270">
    <property type="match status" value="1"/>
</dbReference>
<protein>
    <submittedName>
        <fullName evidence="4">Diguanylate cyclase</fullName>
    </submittedName>
</protein>
<organism evidence="4 5">
    <name type="scientific">Cohnella nanjingensis</name>
    <dbReference type="NCBI Taxonomy" id="1387779"/>
    <lineage>
        <taxon>Bacteria</taxon>
        <taxon>Bacillati</taxon>
        <taxon>Bacillota</taxon>
        <taxon>Bacilli</taxon>
        <taxon>Bacillales</taxon>
        <taxon>Paenibacillaceae</taxon>
        <taxon>Cohnella</taxon>
    </lineage>
</organism>
<evidence type="ECO:0000256" key="1">
    <source>
        <dbReference type="SAM" id="Phobius"/>
    </source>
</evidence>
<dbReference type="NCBIfam" id="TIGR00277">
    <property type="entry name" value="HDIG"/>
    <property type="match status" value="1"/>
</dbReference>
<sequence>MGVASRLIRQLKQPTIGYLAFVCLIGAVLFITNNRLSFLSYSINDWVLVYALVAAVQILDRYMFRLPPDGNFQSMDSSVYLAVIFVYGFDFSLSVLFFGFLIAFFFNRKTLWWKHIVNFSAYTIMITGAGAAFKLTGGHLGTIEISRLHSYILALIVYFLLNALALGFYLYLVHKGNLFGIMRIFLSDALFAYLSTLLLSLVLVILLVHNRTFGLFLFLAVAMLLSHAFRQLFNMYDQLNEKANKDQRTGLFNHSYFEEKLEDFIKEYRERGTTFSLALLDLDDFKKFNDKYGHPQGDKLLGFFGQMLKEVCEPDRLFVARYGGEEFAIILPGYAQDRAKVFIDNLRKHVNDTPYEGVEVLPHGCISFSAGIIEVSEMSYDKSQLVDLADRALYVAKAKGKNTVLIYGEQSSLPISIEDEMNEIEQQIRIFLSKDVYTFKHSKRVFSYAVEMADELRLSEEERRVLALGALIHDIGKLEIPRDILNKKTRLTNEEWEIVKKHVLWGKEFVLATGKYKELVPLVELHHERYDGKGYPHGLKGLEIPRLARMLCIIDSFDAMTTERPYQETKSFEEALHELERCSGTQFDPVLVQVFVPYMKRKMDPSLETVRQEVHGEGDSFAG</sequence>
<dbReference type="PROSITE" id="PS50887">
    <property type="entry name" value="GGDEF"/>
    <property type="match status" value="1"/>
</dbReference>
<dbReference type="InterPro" id="IPR006675">
    <property type="entry name" value="HDIG_dom"/>
</dbReference>
<dbReference type="CDD" id="cd01949">
    <property type="entry name" value="GGDEF"/>
    <property type="match status" value="1"/>
</dbReference>
<dbReference type="Gene3D" id="1.10.3210.10">
    <property type="entry name" value="Hypothetical protein af1432"/>
    <property type="match status" value="1"/>
</dbReference>
<dbReference type="FunFam" id="3.30.70.270:FF:000001">
    <property type="entry name" value="Diguanylate cyclase domain protein"/>
    <property type="match status" value="1"/>
</dbReference>
<dbReference type="CDD" id="cd00077">
    <property type="entry name" value="HDc"/>
    <property type="match status" value="1"/>
</dbReference>
<reference evidence="4 5" key="1">
    <citation type="submission" date="2020-08" db="EMBL/GenBank/DDBJ databases">
        <title>Cohnella phylogeny.</title>
        <authorList>
            <person name="Dunlap C."/>
        </authorList>
    </citation>
    <scope>NUCLEOTIDE SEQUENCE [LARGE SCALE GENOMIC DNA]</scope>
    <source>
        <strain evidence="4 5">DSM 28246</strain>
    </source>
</reference>
<feature type="transmembrane region" description="Helical" evidence="1">
    <location>
        <begin position="116"/>
        <end position="136"/>
    </location>
</feature>
<keyword evidence="1" id="KW-0472">Membrane</keyword>
<feature type="transmembrane region" description="Helical" evidence="1">
    <location>
        <begin position="184"/>
        <end position="207"/>
    </location>
</feature>
<keyword evidence="5" id="KW-1185">Reference proteome</keyword>
<dbReference type="SUPFAM" id="SSF109604">
    <property type="entry name" value="HD-domain/PDEase-like"/>
    <property type="match status" value="1"/>
</dbReference>
<dbReference type="NCBIfam" id="TIGR00254">
    <property type="entry name" value="GGDEF"/>
    <property type="match status" value="1"/>
</dbReference>
<dbReference type="EMBL" id="JACJVP010000041">
    <property type="protein sequence ID" value="MBB6673628.1"/>
    <property type="molecule type" value="Genomic_DNA"/>
</dbReference>
<dbReference type="SUPFAM" id="SSF55073">
    <property type="entry name" value="Nucleotide cyclase"/>
    <property type="match status" value="1"/>
</dbReference>
<dbReference type="Pfam" id="PF13487">
    <property type="entry name" value="HD_5"/>
    <property type="match status" value="1"/>
</dbReference>
<evidence type="ECO:0000259" key="3">
    <source>
        <dbReference type="PROSITE" id="PS51832"/>
    </source>
</evidence>
<accession>A0A7X0VHM2</accession>
<dbReference type="InterPro" id="IPR003607">
    <property type="entry name" value="HD/PDEase_dom"/>
</dbReference>
<comment type="caution">
    <text evidence="4">The sequence shown here is derived from an EMBL/GenBank/DDBJ whole genome shotgun (WGS) entry which is preliminary data.</text>
</comment>
<dbReference type="InterPro" id="IPR043128">
    <property type="entry name" value="Rev_trsase/Diguanyl_cyclase"/>
</dbReference>
<feature type="transmembrane region" description="Helical" evidence="1">
    <location>
        <begin position="79"/>
        <end position="104"/>
    </location>
</feature>
<dbReference type="PANTHER" id="PTHR43155">
    <property type="entry name" value="CYCLIC DI-GMP PHOSPHODIESTERASE PA4108-RELATED"/>
    <property type="match status" value="1"/>
</dbReference>
<feature type="transmembrane region" description="Helical" evidence="1">
    <location>
        <begin position="38"/>
        <end position="59"/>
    </location>
</feature>
<dbReference type="Pfam" id="PF00990">
    <property type="entry name" value="GGDEF"/>
    <property type="match status" value="1"/>
</dbReference>
<feature type="transmembrane region" description="Helical" evidence="1">
    <location>
        <begin position="148"/>
        <end position="172"/>
    </location>
</feature>
<evidence type="ECO:0000259" key="2">
    <source>
        <dbReference type="PROSITE" id="PS50887"/>
    </source>
</evidence>
<dbReference type="PANTHER" id="PTHR43155:SF2">
    <property type="entry name" value="CYCLIC DI-GMP PHOSPHODIESTERASE PA4108"/>
    <property type="match status" value="1"/>
</dbReference>
<dbReference type="InterPro" id="IPR029787">
    <property type="entry name" value="Nucleotide_cyclase"/>
</dbReference>
<feature type="transmembrane region" description="Helical" evidence="1">
    <location>
        <begin position="15"/>
        <end position="31"/>
    </location>
</feature>
<feature type="domain" description="HD-GYP" evidence="3">
    <location>
        <begin position="416"/>
        <end position="611"/>
    </location>
</feature>
<dbReference type="SMART" id="SM00471">
    <property type="entry name" value="HDc"/>
    <property type="match status" value="1"/>
</dbReference>
<dbReference type="InterPro" id="IPR000160">
    <property type="entry name" value="GGDEF_dom"/>
</dbReference>